<reference evidence="2 3" key="1">
    <citation type="submission" date="2024-05" db="EMBL/GenBank/DDBJ databases">
        <title>Genome sequencing and assembly of Indian major carp, Cirrhinus mrigala (Hamilton, 1822).</title>
        <authorList>
            <person name="Mohindra V."/>
            <person name="Chowdhury L.M."/>
            <person name="Lal K."/>
            <person name="Jena J.K."/>
        </authorList>
    </citation>
    <scope>NUCLEOTIDE SEQUENCE [LARGE SCALE GENOMIC DNA]</scope>
    <source>
        <strain evidence="2">CM1030</strain>
        <tissue evidence="2">Blood</tissue>
    </source>
</reference>
<feature type="non-terminal residue" evidence="2">
    <location>
        <position position="56"/>
    </location>
</feature>
<organism evidence="2 3">
    <name type="scientific">Cirrhinus mrigala</name>
    <name type="common">Mrigala</name>
    <dbReference type="NCBI Taxonomy" id="683832"/>
    <lineage>
        <taxon>Eukaryota</taxon>
        <taxon>Metazoa</taxon>
        <taxon>Chordata</taxon>
        <taxon>Craniata</taxon>
        <taxon>Vertebrata</taxon>
        <taxon>Euteleostomi</taxon>
        <taxon>Actinopterygii</taxon>
        <taxon>Neopterygii</taxon>
        <taxon>Teleostei</taxon>
        <taxon>Ostariophysi</taxon>
        <taxon>Cypriniformes</taxon>
        <taxon>Cyprinidae</taxon>
        <taxon>Labeoninae</taxon>
        <taxon>Labeonini</taxon>
        <taxon>Cirrhinus</taxon>
    </lineage>
</organism>
<keyword evidence="3" id="KW-1185">Reference proteome</keyword>
<dbReference type="AlphaFoldDB" id="A0ABD0PPL0"/>
<comment type="caution">
    <text evidence="2">The sequence shown here is derived from an EMBL/GenBank/DDBJ whole genome shotgun (WGS) entry which is preliminary data.</text>
</comment>
<sequence length="56" mass="5900">DLVLGDRASVIDSSLAHSSEEGHPPSGEGHNLAPTPRSLEPPSMVPRGLQRLSTRS</sequence>
<accession>A0ABD0PPL0</accession>
<feature type="region of interest" description="Disordered" evidence="1">
    <location>
        <begin position="1"/>
        <end position="56"/>
    </location>
</feature>
<protein>
    <submittedName>
        <fullName evidence="2">Uncharacterized protein</fullName>
    </submittedName>
</protein>
<feature type="non-terminal residue" evidence="2">
    <location>
        <position position="1"/>
    </location>
</feature>
<evidence type="ECO:0000313" key="3">
    <source>
        <dbReference type="Proteomes" id="UP001529510"/>
    </source>
</evidence>
<dbReference type="Proteomes" id="UP001529510">
    <property type="component" value="Unassembled WGS sequence"/>
</dbReference>
<evidence type="ECO:0000313" key="2">
    <source>
        <dbReference type="EMBL" id="KAL0175356.1"/>
    </source>
</evidence>
<dbReference type="EMBL" id="JAMKFB020000015">
    <property type="protein sequence ID" value="KAL0175356.1"/>
    <property type="molecule type" value="Genomic_DNA"/>
</dbReference>
<proteinExistence type="predicted"/>
<name>A0ABD0PPL0_CIRMR</name>
<gene>
    <name evidence="2" type="ORF">M9458_031324</name>
</gene>
<evidence type="ECO:0000256" key="1">
    <source>
        <dbReference type="SAM" id="MobiDB-lite"/>
    </source>
</evidence>